<sequence>MGEKQGLRDRRSLLLLGGELGKGRCIYLFKVSQDSIRFKYKRIKQVNNMVQNKLEFIKDLCKKYKIGLVYLFGSQKEKAYQLLKNNDNNDIKIDDPLTDIDVGIVFLFDLDNIKHRYKLYASIYNELEELFKPYKLDLVFLQETHSVFQTEALKGICVYSESESFKDEYEMMILRRAADFKYVLDLYTKEVLEKYEEK</sequence>
<dbReference type="AlphaFoldDB" id="A9BGG7"/>
<feature type="domain" description="Polymerase beta nucleotidyltransferase" evidence="1">
    <location>
        <begin position="57"/>
        <end position="163"/>
    </location>
</feature>
<dbReference type="Pfam" id="PF18765">
    <property type="entry name" value="Polbeta"/>
    <property type="match status" value="1"/>
</dbReference>
<proteinExistence type="predicted"/>
<dbReference type="PANTHER" id="PTHR43852">
    <property type="entry name" value="NUCLEOTIDYLTRANSFERASE"/>
    <property type="match status" value="1"/>
</dbReference>
<organism evidence="2 3">
    <name type="scientific">Petrotoga mobilis (strain DSM 10674 / SJ95)</name>
    <dbReference type="NCBI Taxonomy" id="403833"/>
    <lineage>
        <taxon>Bacteria</taxon>
        <taxon>Thermotogati</taxon>
        <taxon>Thermotogota</taxon>
        <taxon>Thermotogae</taxon>
        <taxon>Petrotogales</taxon>
        <taxon>Petrotogaceae</taxon>
        <taxon>Petrotoga</taxon>
    </lineage>
</organism>
<dbReference type="EMBL" id="CP000879">
    <property type="protein sequence ID" value="ABX32017.1"/>
    <property type="molecule type" value="Genomic_DNA"/>
</dbReference>
<dbReference type="Proteomes" id="UP000000789">
    <property type="component" value="Chromosome"/>
</dbReference>
<accession>A9BGG7</accession>
<evidence type="ECO:0000259" key="1">
    <source>
        <dbReference type="Pfam" id="PF18765"/>
    </source>
</evidence>
<dbReference type="eggNOG" id="COG1669">
    <property type="taxonomic scope" value="Bacteria"/>
</dbReference>
<dbReference type="InterPro" id="IPR043519">
    <property type="entry name" value="NT_sf"/>
</dbReference>
<evidence type="ECO:0000313" key="2">
    <source>
        <dbReference type="EMBL" id="ABX32017.1"/>
    </source>
</evidence>
<reference evidence="2" key="1">
    <citation type="submission" date="2007-11" db="EMBL/GenBank/DDBJ databases">
        <title>Complete sequence of Petroga mobilis SJ95.</title>
        <authorList>
            <consortium name="US DOE Joint Genome Institute"/>
            <person name="Copeland A."/>
            <person name="Lucas S."/>
            <person name="Lapidus A."/>
            <person name="Barry K."/>
            <person name="Glavina del Rio T."/>
            <person name="Dalin E."/>
            <person name="Tice H."/>
            <person name="Pitluck S."/>
            <person name="Meincke L."/>
            <person name="Brettin T."/>
            <person name="Bruce D."/>
            <person name="Detter J.C."/>
            <person name="Han C."/>
            <person name="Kuske C.R."/>
            <person name="Schmutz J."/>
            <person name="Larimer F."/>
            <person name="Land M."/>
            <person name="Hauser L."/>
            <person name="Kyrpides N."/>
            <person name="Mikhailova N."/>
            <person name="Noll K."/>
            <person name="Richardson P."/>
        </authorList>
    </citation>
    <scope>NUCLEOTIDE SEQUENCE [LARGE SCALE GENOMIC DNA]</scope>
    <source>
        <strain evidence="2">SJ95</strain>
    </source>
</reference>
<dbReference type="InterPro" id="IPR052930">
    <property type="entry name" value="TA_antitoxin_MntA"/>
</dbReference>
<evidence type="ECO:0000313" key="3">
    <source>
        <dbReference type="Proteomes" id="UP000000789"/>
    </source>
</evidence>
<name>A9BGG7_PETMO</name>
<protein>
    <recommendedName>
        <fullName evidence="1">Polymerase beta nucleotidyltransferase domain-containing protein</fullName>
    </recommendedName>
</protein>
<dbReference type="PANTHER" id="PTHR43852:SF4">
    <property type="entry name" value="NUCLEOTIDYLTRANSFERASE"/>
    <property type="match status" value="1"/>
</dbReference>
<dbReference type="Gene3D" id="3.30.460.10">
    <property type="entry name" value="Beta Polymerase, domain 2"/>
    <property type="match status" value="1"/>
</dbReference>
<dbReference type="InterPro" id="IPR041633">
    <property type="entry name" value="Polbeta"/>
</dbReference>
<gene>
    <name evidence="2" type="ordered locus">Pmob_1312</name>
</gene>
<dbReference type="SUPFAM" id="SSF81301">
    <property type="entry name" value="Nucleotidyltransferase"/>
    <property type="match status" value="1"/>
</dbReference>
<dbReference type="KEGG" id="pmo:Pmob_1312"/>
<keyword evidence="3" id="KW-1185">Reference proteome</keyword>
<dbReference type="HOGENOM" id="CLU_119046_0_0_0"/>